<evidence type="ECO:0000313" key="3">
    <source>
        <dbReference type="Proteomes" id="UP000605676"/>
    </source>
</evidence>
<comment type="caution">
    <text evidence="2">The sequence shown here is derived from an EMBL/GenBank/DDBJ whole genome shotgun (WGS) entry which is preliminary data.</text>
</comment>
<evidence type="ECO:0000313" key="2">
    <source>
        <dbReference type="EMBL" id="MBK3518362.1"/>
    </source>
</evidence>
<organism evidence="2 3">
    <name type="scientific">Carboxylicivirga marina</name>
    <dbReference type="NCBI Taxonomy" id="2800988"/>
    <lineage>
        <taxon>Bacteria</taxon>
        <taxon>Pseudomonadati</taxon>
        <taxon>Bacteroidota</taxon>
        <taxon>Bacteroidia</taxon>
        <taxon>Marinilabiliales</taxon>
        <taxon>Marinilabiliaceae</taxon>
        <taxon>Carboxylicivirga</taxon>
    </lineage>
</organism>
<evidence type="ECO:0000259" key="1">
    <source>
        <dbReference type="Pfam" id="PF02627"/>
    </source>
</evidence>
<dbReference type="Pfam" id="PF02627">
    <property type="entry name" value="CMD"/>
    <property type="match status" value="1"/>
</dbReference>
<dbReference type="PANTHER" id="PTHR33930:SF2">
    <property type="entry name" value="BLR3452 PROTEIN"/>
    <property type="match status" value="1"/>
</dbReference>
<dbReference type="SUPFAM" id="SSF69118">
    <property type="entry name" value="AhpD-like"/>
    <property type="match status" value="1"/>
</dbReference>
<dbReference type="Gene3D" id="1.20.1290.10">
    <property type="entry name" value="AhpD-like"/>
    <property type="match status" value="1"/>
</dbReference>
<protein>
    <submittedName>
        <fullName evidence="2">Carboxymuconolactone decarboxylase family protein</fullName>
    </submittedName>
</protein>
<keyword evidence="3" id="KW-1185">Reference proteome</keyword>
<dbReference type="InterPro" id="IPR003779">
    <property type="entry name" value="CMD-like"/>
</dbReference>
<name>A0ABS1HLD9_9BACT</name>
<dbReference type="EMBL" id="JAENRR010000032">
    <property type="protein sequence ID" value="MBK3518362.1"/>
    <property type="molecule type" value="Genomic_DNA"/>
</dbReference>
<accession>A0ABS1HLD9</accession>
<sequence>MNKEEVYQEIKSMFGIVPTFLKMVPDDTLELEWNLMKKIGVEEHAIPNKYKELIGIGISATTKCQYCIFFHTQLAILFGATAEEIEEAIHYAKHTAGWSAYVNGLQLDFEQFKDEITKMCAFVKEAHAEAA</sequence>
<reference evidence="2 3" key="1">
    <citation type="submission" date="2021-01" db="EMBL/GenBank/DDBJ databases">
        <title>Carboxyliciviraga sp.nov., isolated from coastal sediments.</title>
        <authorList>
            <person name="Lu D."/>
            <person name="Zhang T."/>
        </authorList>
    </citation>
    <scope>NUCLEOTIDE SEQUENCE [LARGE SCALE GENOMIC DNA]</scope>
    <source>
        <strain evidence="2 3">N1Y132</strain>
    </source>
</reference>
<dbReference type="NCBIfam" id="TIGR00778">
    <property type="entry name" value="ahpD_dom"/>
    <property type="match status" value="1"/>
</dbReference>
<proteinExistence type="predicted"/>
<dbReference type="RefSeq" id="WP_200465590.1">
    <property type="nucleotide sequence ID" value="NZ_JAENRR010000032.1"/>
</dbReference>
<dbReference type="InterPro" id="IPR029032">
    <property type="entry name" value="AhpD-like"/>
</dbReference>
<gene>
    <name evidence="2" type="ORF">JIV24_13545</name>
</gene>
<feature type="domain" description="Carboxymuconolactone decarboxylase-like" evidence="1">
    <location>
        <begin position="37"/>
        <end position="106"/>
    </location>
</feature>
<dbReference type="PANTHER" id="PTHR33930">
    <property type="entry name" value="ALKYL HYDROPEROXIDE REDUCTASE AHPD"/>
    <property type="match status" value="1"/>
</dbReference>
<dbReference type="Proteomes" id="UP000605676">
    <property type="component" value="Unassembled WGS sequence"/>
</dbReference>
<dbReference type="InterPro" id="IPR004675">
    <property type="entry name" value="AhpD_core"/>
</dbReference>